<evidence type="ECO:0000313" key="4">
    <source>
        <dbReference type="Proteomes" id="UP000247772"/>
    </source>
</evidence>
<dbReference type="GO" id="GO:0051920">
    <property type="term" value="F:peroxiredoxin activity"/>
    <property type="evidence" value="ECO:0007669"/>
    <property type="project" value="InterPro"/>
</dbReference>
<dbReference type="PANTHER" id="PTHR34846:SF11">
    <property type="entry name" value="4-CARBOXYMUCONOLACTONE DECARBOXYLASE FAMILY PROTEIN (AFU_ORTHOLOGUE AFUA_6G11590)"/>
    <property type="match status" value="1"/>
</dbReference>
<dbReference type="SUPFAM" id="SSF69118">
    <property type="entry name" value="AhpD-like"/>
    <property type="match status" value="1"/>
</dbReference>
<dbReference type="EMBL" id="QJSQ01000052">
    <property type="protein sequence ID" value="PYE12847.1"/>
    <property type="molecule type" value="Genomic_DNA"/>
</dbReference>
<dbReference type="Proteomes" id="UP000247772">
    <property type="component" value="Unassembled WGS sequence"/>
</dbReference>
<evidence type="ECO:0000259" key="1">
    <source>
        <dbReference type="Pfam" id="PF02627"/>
    </source>
</evidence>
<evidence type="ECO:0000313" key="2">
    <source>
        <dbReference type="EMBL" id="MBB2930789.1"/>
    </source>
</evidence>
<dbReference type="OrthoDB" id="5987308at2"/>
<dbReference type="RefSeq" id="WP_110385354.1">
    <property type="nucleotide sequence ID" value="NZ_JACHVZ010000015.1"/>
</dbReference>
<dbReference type="InterPro" id="IPR003779">
    <property type="entry name" value="CMD-like"/>
</dbReference>
<keyword evidence="2" id="KW-0456">Lyase</keyword>
<reference evidence="3 4" key="1">
    <citation type="submission" date="2018-06" db="EMBL/GenBank/DDBJ databases">
        <title>Genomic Encyclopedia of Type Strains, Phase IV (KMG-V): Genome sequencing to study the core and pangenomes of soil and plant-associated prokaryotes.</title>
        <authorList>
            <person name="Whitman W."/>
        </authorList>
    </citation>
    <scope>NUCLEOTIDE SEQUENCE [LARGE SCALE GENOMIC DNA]</scope>
    <source>
        <strain evidence="3 4">SRCL-318</strain>
        <strain evidence="2 5">SRMrh-85</strain>
    </source>
</reference>
<evidence type="ECO:0000313" key="3">
    <source>
        <dbReference type="EMBL" id="PYE12847.1"/>
    </source>
</evidence>
<dbReference type="EC" id="4.1.1.44" evidence="2"/>
<evidence type="ECO:0000313" key="5">
    <source>
        <dbReference type="Proteomes" id="UP000533533"/>
    </source>
</evidence>
<sequence length="197" mass="21340">MTESKRGLGGRLPLFDPASLSSAQRGLYDALQKSWVMFANKIGVKATTEDGSLIGPFNFFLLHPEVTEKLSDFQDAEEANTTLPKRVREIVIITVGAIWGANYELYARGHVAREAGLSDNALAIIAAGGIPDDLSAEERIAARLARELSTRHRIDDELYQAAEEAFGRTGLFDIVAVMGVYQTVCSGLALFEVPAPA</sequence>
<dbReference type="AlphaFoldDB" id="A0A2U1AAZ6"/>
<feature type="domain" description="Carboxymuconolactone decarboxylase-like" evidence="1">
    <location>
        <begin position="64"/>
        <end position="147"/>
    </location>
</feature>
<keyword evidence="5" id="KW-1185">Reference proteome</keyword>
<dbReference type="EMBL" id="JACHVZ010000015">
    <property type="protein sequence ID" value="MBB2930789.1"/>
    <property type="molecule type" value="Genomic_DNA"/>
</dbReference>
<dbReference type="Pfam" id="PF02627">
    <property type="entry name" value="CMD"/>
    <property type="match status" value="1"/>
</dbReference>
<protein>
    <submittedName>
        <fullName evidence="3">4-carboxymuconolactone decarboxylase</fullName>
        <ecNumber evidence="2">4.1.1.44</ecNumber>
    </submittedName>
</protein>
<gene>
    <name evidence="3" type="ORF">C7410_15219</name>
    <name evidence="2" type="ORF">FHX59_005254</name>
</gene>
<dbReference type="Proteomes" id="UP000533533">
    <property type="component" value="Unassembled WGS sequence"/>
</dbReference>
<dbReference type="Gene3D" id="1.20.1290.10">
    <property type="entry name" value="AhpD-like"/>
    <property type="match status" value="1"/>
</dbReference>
<accession>A0A2U1AAZ6</accession>
<name>A0A2U1AAZ6_9BURK</name>
<dbReference type="InterPro" id="IPR029032">
    <property type="entry name" value="AhpD-like"/>
</dbReference>
<proteinExistence type="predicted"/>
<dbReference type="PANTHER" id="PTHR34846">
    <property type="entry name" value="4-CARBOXYMUCONOLACTONE DECARBOXYLASE FAMILY PROTEIN (AFU_ORTHOLOGUE AFUA_6G11590)"/>
    <property type="match status" value="1"/>
</dbReference>
<dbReference type="GO" id="GO:0047575">
    <property type="term" value="F:4-carboxymuconolactone decarboxylase activity"/>
    <property type="evidence" value="ECO:0007669"/>
    <property type="project" value="UniProtKB-EC"/>
</dbReference>
<comment type="caution">
    <text evidence="3">The sequence shown here is derived from an EMBL/GenBank/DDBJ whole genome shotgun (WGS) entry which is preliminary data.</text>
</comment>
<organism evidence="3 4">
    <name type="scientific">Paraburkholderia silvatlantica</name>
    <dbReference type="NCBI Taxonomy" id="321895"/>
    <lineage>
        <taxon>Bacteria</taxon>
        <taxon>Pseudomonadati</taxon>
        <taxon>Pseudomonadota</taxon>
        <taxon>Betaproteobacteria</taxon>
        <taxon>Burkholderiales</taxon>
        <taxon>Burkholderiaceae</taxon>
        <taxon>Paraburkholderia</taxon>
    </lineage>
</organism>